<keyword evidence="2" id="KW-1185">Reference proteome</keyword>
<comment type="caution">
    <text evidence="1">The sequence shown here is derived from an EMBL/GenBank/DDBJ whole genome shotgun (WGS) entry which is preliminary data.</text>
</comment>
<protein>
    <recommendedName>
        <fullName evidence="3">Type II toxin-antitoxin system RelE/ParE family toxin</fullName>
    </recommendedName>
</protein>
<sequence>MLKITGVQLGKDSFQRDFAALPDEVKAAFRERIPTLLTHPTARRLRLHDLSGFKPKIYKIDVTSDGKMYQATFHLEGSVAVFLRVAIHKEIDRRPN</sequence>
<reference evidence="1 2" key="1">
    <citation type="journal article" date="2024" name="FEMS Microbiol. Lett.">
        <title>Xanthomonas protegens sp. nov., a novel rice seed-associated bacterium, provides in vivo protection against X. oryzae pv. oryzae, the bacterial leaf blight pathogen.</title>
        <authorList>
            <person name="Rana R."/>
            <person name="Sharma A."/>
            <person name="Madhavan V.N."/>
            <person name="Korpole S."/>
            <person name="Sonti R.V."/>
            <person name="Patel H.K."/>
            <person name="Patil P.B."/>
        </authorList>
    </citation>
    <scope>NUCLEOTIDE SEQUENCE [LARGE SCALE GENOMIC DNA]</scope>
    <source>
        <strain evidence="1 2">PPL118</strain>
    </source>
</reference>
<name>A0ABU9LHG0_9XANT</name>
<evidence type="ECO:0000313" key="2">
    <source>
        <dbReference type="Proteomes" id="UP001486626"/>
    </source>
</evidence>
<proteinExistence type="predicted"/>
<organism evidence="1 2">
    <name type="scientific">Xanthomonas protegens</name>
    <dbReference type="NCBI Taxonomy" id="3380705"/>
    <lineage>
        <taxon>Bacteria</taxon>
        <taxon>Pseudomonadati</taxon>
        <taxon>Pseudomonadota</taxon>
        <taxon>Gammaproteobacteria</taxon>
        <taxon>Lysobacterales</taxon>
        <taxon>Lysobacteraceae</taxon>
        <taxon>Xanthomonas</taxon>
    </lineage>
</organism>
<evidence type="ECO:0008006" key="3">
    <source>
        <dbReference type="Google" id="ProtNLM"/>
    </source>
</evidence>
<dbReference type="Proteomes" id="UP001486626">
    <property type="component" value="Unassembled WGS sequence"/>
</dbReference>
<dbReference type="EMBL" id="JAQJCQ010000021">
    <property type="protein sequence ID" value="MEL4893528.1"/>
    <property type="molecule type" value="Genomic_DNA"/>
</dbReference>
<evidence type="ECO:0000313" key="1">
    <source>
        <dbReference type="EMBL" id="MEL4893528.1"/>
    </source>
</evidence>
<dbReference type="RefSeq" id="WP_342074670.1">
    <property type="nucleotide sequence ID" value="NZ_JAQJCQ010000021.1"/>
</dbReference>
<gene>
    <name evidence="1" type="ORF">PIQ37_19070</name>
</gene>
<accession>A0ABU9LHG0</accession>